<dbReference type="InterPro" id="IPR019734">
    <property type="entry name" value="TPR_rpt"/>
</dbReference>
<dbReference type="CDD" id="cd00383">
    <property type="entry name" value="trans_reg_C"/>
    <property type="match status" value="1"/>
</dbReference>
<evidence type="ECO:0000313" key="6">
    <source>
        <dbReference type="EMBL" id="MFG6460023.1"/>
    </source>
</evidence>
<name>A0ABW7GDJ4_9BURK</name>
<dbReference type="Proteomes" id="UP001606302">
    <property type="component" value="Unassembled WGS sequence"/>
</dbReference>
<dbReference type="InterPro" id="IPR029787">
    <property type="entry name" value="Nucleotide_cyclase"/>
</dbReference>
<reference evidence="6 7" key="1">
    <citation type="submission" date="2024-08" db="EMBL/GenBank/DDBJ databases">
        <authorList>
            <person name="Lu H."/>
        </authorList>
    </citation>
    <scope>NUCLEOTIDE SEQUENCE [LARGE SCALE GENOMIC DNA]</scope>
    <source>
        <strain evidence="6 7">DXS20W</strain>
    </source>
</reference>
<dbReference type="SMART" id="SM00028">
    <property type="entry name" value="TPR"/>
    <property type="match status" value="3"/>
</dbReference>
<evidence type="ECO:0000256" key="1">
    <source>
        <dbReference type="ARBA" id="ARBA00023125"/>
    </source>
</evidence>
<accession>A0ABW7GDJ4</accession>
<dbReference type="PROSITE" id="PS50005">
    <property type="entry name" value="TPR"/>
    <property type="match status" value="2"/>
</dbReference>
<dbReference type="SUPFAM" id="SSF48452">
    <property type="entry name" value="TPR-like"/>
    <property type="match status" value="1"/>
</dbReference>
<dbReference type="EMBL" id="JBIGHX010000001">
    <property type="protein sequence ID" value="MFG6460023.1"/>
    <property type="molecule type" value="Genomic_DNA"/>
</dbReference>
<dbReference type="Gene3D" id="1.25.40.10">
    <property type="entry name" value="Tetratricopeptide repeat domain"/>
    <property type="match status" value="1"/>
</dbReference>
<dbReference type="InterPro" id="IPR011990">
    <property type="entry name" value="TPR-like_helical_dom_sf"/>
</dbReference>
<evidence type="ECO:0000313" key="7">
    <source>
        <dbReference type="Proteomes" id="UP001606302"/>
    </source>
</evidence>
<dbReference type="SMART" id="SM00862">
    <property type="entry name" value="Trans_reg_C"/>
    <property type="match status" value="1"/>
</dbReference>
<organism evidence="6 7">
    <name type="scientific">Pelomonas lactea</name>
    <dbReference type="NCBI Taxonomy" id="3299030"/>
    <lineage>
        <taxon>Bacteria</taxon>
        <taxon>Pseudomonadati</taxon>
        <taxon>Pseudomonadota</taxon>
        <taxon>Betaproteobacteria</taxon>
        <taxon>Burkholderiales</taxon>
        <taxon>Sphaerotilaceae</taxon>
        <taxon>Roseateles</taxon>
    </lineage>
</organism>
<evidence type="ECO:0000256" key="3">
    <source>
        <dbReference type="PROSITE-ProRule" id="PRU01091"/>
    </source>
</evidence>
<evidence type="ECO:0000259" key="5">
    <source>
        <dbReference type="PROSITE" id="PS51755"/>
    </source>
</evidence>
<dbReference type="Pfam" id="PF00486">
    <property type="entry name" value="Trans_reg_C"/>
    <property type="match status" value="1"/>
</dbReference>
<dbReference type="Gene3D" id="1.10.10.10">
    <property type="entry name" value="Winged helix-like DNA-binding domain superfamily/Winged helix DNA-binding domain"/>
    <property type="match status" value="1"/>
</dbReference>
<evidence type="ECO:0000256" key="4">
    <source>
        <dbReference type="SAM" id="MobiDB-lite"/>
    </source>
</evidence>
<dbReference type="InterPro" id="IPR001867">
    <property type="entry name" value="OmpR/PhoB-type_DNA-bd"/>
</dbReference>
<sequence>MTQVRVFQQFEIRPEARQLIVGGAPVGIGARAFDVLLALTERAERVVSKAELLDLAWPGVVVEENNLTVQISALRRVLGHETIVTVTGRGYRLKATPVDTPAPEQPTPGGRDDTAPRLQRRLAVIVQAEVVGWPRLVSRDPTRAATTWKRIRVDLIERSLPQFGGRAIELTAERLQLEFGSAVEAVAWAVELQEALAERRQAADPAENPAFHVRIGIAVDDVIVDDGKLVGDGVNVAADLQLSAVHDEILTTQKVCDFVADKIAVSFEPLGQRVMQKSQRPVNVLRISAGARRHIVTALRPAGVRVASLAVLPFATEGPAADAYFGEGVTEEIIATLSLNRALFVIAHGSTLRYRGHDLNPAAIAAELGVRYLVTGRVRRAGSHVRIHVSLIHAADQRVLWQQPFDGVVEDLFAFQTDIAAKVAAAAAPQVQDEEVAQARQRPTDSHDAYDCVLRALAGMHKLGAPEFDAAGSLLLRAVELDPGYAQAHAHLAWWYSLRQFDGQSSPNGREGHLALEHALQAVRLDGRDAWVLSVAGYMLSLQRQHDEALDLFEKALTLNPSCAAAWARSAATLFYVGRAEEALERLDRAMRLSPFDQHLFWHLTICGGASFVARRYDEAAGWLGKALRLNPGFNGARRLQIAALARTGELAEARALADQLLIDCPGFSVEEFGRWSPLQRPHLADLLSALRLAGLPG</sequence>
<dbReference type="SUPFAM" id="SSF55073">
    <property type="entry name" value="Nucleotide cyclase"/>
    <property type="match status" value="1"/>
</dbReference>
<dbReference type="SUPFAM" id="SSF46894">
    <property type="entry name" value="C-terminal effector domain of the bipartite response regulators"/>
    <property type="match status" value="1"/>
</dbReference>
<dbReference type="PANTHER" id="PTHR12558:SF33">
    <property type="entry name" value="BLL7664 PROTEIN"/>
    <property type="match status" value="1"/>
</dbReference>
<dbReference type="Gene3D" id="3.40.50.10070">
    <property type="entry name" value="TolB, N-terminal domain"/>
    <property type="match status" value="1"/>
</dbReference>
<feature type="region of interest" description="Disordered" evidence="4">
    <location>
        <begin position="94"/>
        <end position="114"/>
    </location>
</feature>
<dbReference type="PANTHER" id="PTHR12558">
    <property type="entry name" value="CELL DIVISION CYCLE 16,23,27"/>
    <property type="match status" value="1"/>
</dbReference>
<keyword evidence="1 3" id="KW-0238">DNA-binding</keyword>
<comment type="caution">
    <text evidence="6">The sequence shown here is derived from an EMBL/GenBank/DDBJ whole genome shotgun (WGS) entry which is preliminary data.</text>
</comment>
<feature type="DNA-binding region" description="OmpR/PhoB-type" evidence="3">
    <location>
        <begin position="2"/>
        <end position="95"/>
    </location>
</feature>
<protein>
    <submittedName>
        <fullName evidence="6">Winged helix-turn-helix domain-containing protein</fullName>
    </submittedName>
</protein>
<dbReference type="InterPro" id="IPR036388">
    <property type="entry name" value="WH-like_DNA-bd_sf"/>
</dbReference>
<dbReference type="InterPro" id="IPR016032">
    <property type="entry name" value="Sig_transdc_resp-reg_C-effctor"/>
</dbReference>
<dbReference type="Gene3D" id="3.30.70.1230">
    <property type="entry name" value="Nucleotide cyclase"/>
    <property type="match status" value="1"/>
</dbReference>
<proteinExistence type="predicted"/>
<keyword evidence="2" id="KW-0802">TPR repeat</keyword>
<gene>
    <name evidence="6" type="ORF">ACG04Q_00485</name>
</gene>
<feature type="repeat" description="TPR" evidence="2">
    <location>
        <begin position="530"/>
        <end position="563"/>
    </location>
</feature>
<evidence type="ECO:0000256" key="2">
    <source>
        <dbReference type="PROSITE-ProRule" id="PRU00339"/>
    </source>
</evidence>
<dbReference type="Pfam" id="PF14559">
    <property type="entry name" value="TPR_19"/>
    <property type="match status" value="1"/>
</dbReference>
<feature type="repeat" description="TPR" evidence="2">
    <location>
        <begin position="564"/>
        <end position="597"/>
    </location>
</feature>
<keyword evidence="7" id="KW-1185">Reference proteome</keyword>
<dbReference type="RefSeq" id="WP_394508822.1">
    <property type="nucleotide sequence ID" value="NZ_JBIGHX010000001.1"/>
</dbReference>
<feature type="domain" description="OmpR/PhoB-type" evidence="5">
    <location>
        <begin position="2"/>
        <end position="95"/>
    </location>
</feature>
<dbReference type="PROSITE" id="PS51755">
    <property type="entry name" value="OMPR_PHOB"/>
    <property type="match status" value="1"/>
</dbReference>